<accession>A0A1R3G0X8</accession>
<dbReference type="Proteomes" id="UP000188268">
    <property type="component" value="Unassembled WGS sequence"/>
</dbReference>
<keyword evidence="2" id="KW-1185">Reference proteome</keyword>
<sequence length="31" mass="3677">MALERLKIVSAVEKYREKDVEEEGGRIEREN</sequence>
<dbReference type="AlphaFoldDB" id="A0A1R3G0X8"/>
<gene>
    <name evidence="1" type="ORF">CCACVL1_29616</name>
</gene>
<comment type="caution">
    <text evidence="1">The sequence shown here is derived from an EMBL/GenBank/DDBJ whole genome shotgun (WGS) entry which is preliminary data.</text>
</comment>
<organism evidence="1 2">
    <name type="scientific">Corchorus capsularis</name>
    <name type="common">Jute</name>
    <dbReference type="NCBI Taxonomy" id="210143"/>
    <lineage>
        <taxon>Eukaryota</taxon>
        <taxon>Viridiplantae</taxon>
        <taxon>Streptophyta</taxon>
        <taxon>Embryophyta</taxon>
        <taxon>Tracheophyta</taxon>
        <taxon>Spermatophyta</taxon>
        <taxon>Magnoliopsida</taxon>
        <taxon>eudicotyledons</taxon>
        <taxon>Gunneridae</taxon>
        <taxon>Pentapetalae</taxon>
        <taxon>rosids</taxon>
        <taxon>malvids</taxon>
        <taxon>Malvales</taxon>
        <taxon>Malvaceae</taxon>
        <taxon>Grewioideae</taxon>
        <taxon>Apeibeae</taxon>
        <taxon>Corchorus</taxon>
    </lineage>
</organism>
<evidence type="ECO:0000313" key="2">
    <source>
        <dbReference type="Proteomes" id="UP000188268"/>
    </source>
</evidence>
<dbReference type="EMBL" id="AWWV01015705">
    <property type="protein sequence ID" value="OMO51745.1"/>
    <property type="molecule type" value="Genomic_DNA"/>
</dbReference>
<proteinExistence type="predicted"/>
<evidence type="ECO:0000313" key="1">
    <source>
        <dbReference type="EMBL" id="OMO51745.1"/>
    </source>
</evidence>
<reference evidence="1 2" key="1">
    <citation type="submission" date="2013-09" db="EMBL/GenBank/DDBJ databases">
        <title>Corchorus capsularis genome sequencing.</title>
        <authorList>
            <person name="Alam M."/>
            <person name="Haque M.S."/>
            <person name="Islam M.S."/>
            <person name="Emdad E.M."/>
            <person name="Islam M.M."/>
            <person name="Ahmed B."/>
            <person name="Halim A."/>
            <person name="Hossen Q.M.M."/>
            <person name="Hossain M.Z."/>
            <person name="Ahmed R."/>
            <person name="Khan M.M."/>
            <person name="Islam R."/>
            <person name="Rashid M.M."/>
            <person name="Khan S.A."/>
            <person name="Rahman M.S."/>
            <person name="Alam M."/>
        </authorList>
    </citation>
    <scope>NUCLEOTIDE SEQUENCE [LARGE SCALE GENOMIC DNA]</scope>
    <source>
        <strain evidence="2">cv. CVL-1</strain>
        <tissue evidence="1">Whole seedling</tissue>
    </source>
</reference>
<name>A0A1R3G0X8_COCAP</name>
<protein>
    <submittedName>
        <fullName evidence="1">Uncharacterized protein</fullName>
    </submittedName>
</protein>
<dbReference type="Gramene" id="OMO51745">
    <property type="protein sequence ID" value="OMO51745"/>
    <property type="gene ID" value="CCACVL1_29616"/>
</dbReference>